<accession>A0A934R4L3</accession>
<name>A0A934R4L3_9BACT</name>
<dbReference type="Proteomes" id="UP000600139">
    <property type="component" value="Unassembled WGS sequence"/>
</dbReference>
<proteinExistence type="predicted"/>
<evidence type="ECO:0000313" key="1">
    <source>
        <dbReference type="EMBL" id="MBK1815370.1"/>
    </source>
</evidence>
<evidence type="ECO:0000313" key="2">
    <source>
        <dbReference type="Proteomes" id="UP000600139"/>
    </source>
</evidence>
<gene>
    <name evidence="1" type="ORF">JIN84_07080</name>
</gene>
<sequence>MKNWMSWEGGVDLIAKTNAELEMPNVIVHVARMVHTPAGSSPSGMIFWQPDPAAPPLAFGFVSGDEAVGGYFSKHIFAGTPFEGAPVILGTITIDIDSEKATARVEIPGFVFESHLTGFSETTLINRAPLPTAPFHQQGLEAAASHADLKVNGEKIELVIPPVGITGGPCAVVAASGIYAR</sequence>
<organism evidence="1 2">
    <name type="scientific">Luteolibacter yonseiensis</name>
    <dbReference type="NCBI Taxonomy" id="1144680"/>
    <lineage>
        <taxon>Bacteria</taxon>
        <taxon>Pseudomonadati</taxon>
        <taxon>Verrucomicrobiota</taxon>
        <taxon>Verrucomicrobiia</taxon>
        <taxon>Verrucomicrobiales</taxon>
        <taxon>Verrucomicrobiaceae</taxon>
        <taxon>Luteolibacter</taxon>
    </lineage>
</organism>
<dbReference type="AlphaFoldDB" id="A0A934R4L3"/>
<protein>
    <submittedName>
        <fullName evidence="1">Uncharacterized protein</fullName>
    </submittedName>
</protein>
<dbReference type="RefSeq" id="WP_200350331.1">
    <property type="nucleotide sequence ID" value="NZ_BAABHZ010000012.1"/>
</dbReference>
<dbReference type="EMBL" id="JAENIK010000008">
    <property type="protein sequence ID" value="MBK1815370.1"/>
    <property type="molecule type" value="Genomic_DNA"/>
</dbReference>
<comment type="caution">
    <text evidence="1">The sequence shown here is derived from an EMBL/GenBank/DDBJ whole genome shotgun (WGS) entry which is preliminary data.</text>
</comment>
<reference evidence="1" key="1">
    <citation type="submission" date="2021-01" db="EMBL/GenBank/DDBJ databases">
        <title>Modified the classification status of verrucomicrobia.</title>
        <authorList>
            <person name="Feng X."/>
        </authorList>
    </citation>
    <scope>NUCLEOTIDE SEQUENCE</scope>
    <source>
        <strain evidence="1">JCM 18052</strain>
    </source>
</reference>
<keyword evidence="2" id="KW-1185">Reference proteome</keyword>